<organism evidence="2 3">
    <name type="scientific">Pyrus ussuriensis x Pyrus communis</name>
    <dbReference type="NCBI Taxonomy" id="2448454"/>
    <lineage>
        <taxon>Eukaryota</taxon>
        <taxon>Viridiplantae</taxon>
        <taxon>Streptophyta</taxon>
        <taxon>Embryophyta</taxon>
        <taxon>Tracheophyta</taxon>
        <taxon>Spermatophyta</taxon>
        <taxon>Magnoliopsida</taxon>
        <taxon>eudicotyledons</taxon>
        <taxon>Gunneridae</taxon>
        <taxon>Pentapetalae</taxon>
        <taxon>rosids</taxon>
        <taxon>fabids</taxon>
        <taxon>Rosales</taxon>
        <taxon>Rosaceae</taxon>
        <taxon>Amygdaloideae</taxon>
        <taxon>Maleae</taxon>
        <taxon>Pyrus</taxon>
    </lineage>
</organism>
<name>A0A5N5HVX6_9ROSA</name>
<feature type="region of interest" description="Disordered" evidence="1">
    <location>
        <begin position="101"/>
        <end position="137"/>
    </location>
</feature>
<reference evidence="2 3" key="3">
    <citation type="submission" date="2019-11" db="EMBL/GenBank/DDBJ databases">
        <title>A de novo genome assembly of a pear dwarfing rootstock.</title>
        <authorList>
            <person name="Wang F."/>
            <person name="Wang J."/>
            <person name="Li S."/>
            <person name="Zhang Y."/>
            <person name="Fang M."/>
            <person name="Ma L."/>
            <person name="Zhao Y."/>
            <person name="Jiang S."/>
        </authorList>
    </citation>
    <scope>NUCLEOTIDE SEQUENCE [LARGE SCALE GENOMIC DNA]</scope>
    <source>
        <strain evidence="2">S2</strain>
        <tissue evidence="2">Leaf</tissue>
    </source>
</reference>
<protein>
    <submittedName>
        <fullName evidence="2">Uncharacterized protein</fullName>
    </submittedName>
</protein>
<dbReference type="Proteomes" id="UP000327157">
    <property type="component" value="Chromosome 12"/>
</dbReference>
<accession>A0A5N5HVX6</accession>
<feature type="compositionally biased region" description="Basic and acidic residues" evidence="1">
    <location>
        <begin position="119"/>
        <end position="137"/>
    </location>
</feature>
<evidence type="ECO:0000313" key="2">
    <source>
        <dbReference type="EMBL" id="KAB2631698.1"/>
    </source>
</evidence>
<evidence type="ECO:0000313" key="3">
    <source>
        <dbReference type="Proteomes" id="UP000327157"/>
    </source>
</evidence>
<comment type="caution">
    <text evidence="2">The sequence shown here is derived from an EMBL/GenBank/DDBJ whole genome shotgun (WGS) entry which is preliminary data.</text>
</comment>
<proteinExistence type="predicted"/>
<dbReference type="AlphaFoldDB" id="A0A5N5HVX6"/>
<feature type="region of interest" description="Disordered" evidence="1">
    <location>
        <begin position="1"/>
        <end position="26"/>
    </location>
</feature>
<gene>
    <name evidence="2" type="ORF">D8674_009217</name>
</gene>
<evidence type="ECO:0000256" key="1">
    <source>
        <dbReference type="SAM" id="MobiDB-lite"/>
    </source>
</evidence>
<reference evidence="2 3" key="1">
    <citation type="submission" date="2019-09" db="EMBL/GenBank/DDBJ databases">
        <authorList>
            <person name="Ou C."/>
        </authorList>
    </citation>
    <scope>NUCLEOTIDE SEQUENCE [LARGE SCALE GENOMIC DNA]</scope>
    <source>
        <strain evidence="2">S2</strain>
        <tissue evidence="2">Leaf</tissue>
    </source>
</reference>
<sequence length="137" mass="15682">MHVELDHKCKVASKPRRNGKEAKTQKDLQLGSSLEWTRLKVNPVLCLVAMWPRFNETKGDLPTLKASLTSTSELRPSYLLRVPHFVPLLSRLSRYSEKPKPKLLLPHFAPPTAGISVSRRLEKPKSKRPLEIDRRDP</sequence>
<reference evidence="3" key="2">
    <citation type="submission" date="2019-10" db="EMBL/GenBank/DDBJ databases">
        <title>A de novo genome assembly of a pear dwarfing rootstock.</title>
        <authorList>
            <person name="Wang F."/>
            <person name="Wang J."/>
            <person name="Li S."/>
            <person name="Zhang Y."/>
            <person name="Fang M."/>
            <person name="Ma L."/>
            <person name="Zhao Y."/>
            <person name="Jiang S."/>
        </authorList>
    </citation>
    <scope>NUCLEOTIDE SEQUENCE [LARGE SCALE GENOMIC DNA]</scope>
</reference>
<keyword evidence="3" id="KW-1185">Reference proteome</keyword>
<dbReference type="EMBL" id="SMOL01000143">
    <property type="protein sequence ID" value="KAB2631698.1"/>
    <property type="molecule type" value="Genomic_DNA"/>
</dbReference>